<dbReference type="Gene3D" id="1.20.1310.10">
    <property type="entry name" value="Cullin Repeats"/>
    <property type="match status" value="4"/>
</dbReference>
<dbReference type="Pfam" id="PF26557">
    <property type="entry name" value="Cullin_AB"/>
    <property type="match status" value="1"/>
</dbReference>
<keyword evidence="5" id="KW-0833">Ubl conjugation pathway</keyword>
<keyword evidence="4" id="KW-1017">Isopeptide bond</keyword>
<dbReference type="GO" id="GO:0005634">
    <property type="term" value="C:nucleus"/>
    <property type="evidence" value="ECO:0007669"/>
    <property type="project" value="UniProtKB-SubCell"/>
</dbReference>
<dbReference type="Pfam" id="PF00888">
    <property type="entry name" value="Cullin"/>
    <property type="match status" value="1"/>
</dbReference>
<dbReference type="GO" id="GO:0000278">
    <property type="term" value="P:mitotic cell cycle"/>
    <property type="evidence" value="ECO:0007669"/>
    <property type="project" value="UniProtKB-ARBA"/>
</dbReference>
<dbReference type="GO" id="GO:0043161">
    <property type="term" value="P:proteasome-mediated ubiquitin-dependent protein catabolic process"/>
    <property type="evidence" value="ECO:0007669"/>
    <property type="project" value="UniProtKB-ARBA"/>
</dbReference>
<dbReference type="GO" id="GO:0080090">
    <property type="term" value="P:regulation of primary metabolic process"/>
    <property type="evidence" value="ECO:0007669"/>
    <property type="project" value="UniProtKB-ARBA"/>
</dbReference>
<dbReference type="FunFam" id="1.20.1310.10:FF:000001">
    <property type="entry name" value="Cullin 3"/>
    <property type="match status" value="1"/>
</dbReference>
<dbReference type="InterPro" id="IPR016159">
    <property type="entry name" value="Cullin_repeat-like_dom_sf"/>
</dbReference>
<keyword evidence="6" id="KW-0832">Ubl conjugation</keyword>
<evidence type="ECO:0000256" key="2">
    <source>
        <dbReference type="ARBA" id="ARBA00004906"/>
    </source>
</evidence>
<protein>
    <recommendedName>
        <fullName evidence="11">Cullin family profile domain-containing protein</fullName>
    </recommendedName>
</protein>
<evidence type="ECO:0000256" key="5">
    <source>
        <dbReference type="ARBA" id="ARBA00022786"/>
    </source>
</evidence>
<evidence type="ECO:0000256" key="7">
    <source>
        <dbReference type="ARBA" id="ARBA00023242"/>
    </source>
</evidence>
<evidence type="ECO:0000256" key="3">
    <source>
        <dbReference type="ARBA" id="ARBA00006019"/>
    </source>
</evidence>
<dbReference type="InterPro" id="IPR016157">
    <property type="entry name" value="Cullin_CS"/>
</dbReference>
<dbReference type="InterPro" id="IPR036317">
    <property type="entry name" value="Cullin_homology_sf"/>
</dbReference>
<dbReference type="SUPFAM" id="SSF74788">
    <property type="entry name" value="Cullin repeat-like"/>
    <property type="match status" value="1"/>
</dbReference>
<dbReference type="InterPro" id="IPR045093">
    <property type="entry name" value="Cullin"/>
</dbReference>
<evidence type="ECO:0000259" key="11">
    <source>
        <dbReference type="PROSITE" id="PS50069"/>
    </source>
</evidence>
<dbReference type="GO" id="GO:0005737">
    <property type="term" value="C:cytoplasm"/>
    <property type="evidence" value="ECO:0007669"/>
    <property type="project" value="UniProtKB-ARBA"/>
</dbReference>
<dbReference type="InterPro" id="IPR036388">
    <property type="entry name" value="WH-like_DNA-bd_sf"/>
</dbReference>
<dbReference type="PROSITE" id="PS01256">
    <property type="entry name" value="CULLIN_1"/>
    <property type="match status" value="1"/>
</dbReference>
<evidence type="ECO:0000313" key="12">
    <source>
        <dbReference type="EMBL" id="NDV29801.1"/>
    </source>
</evidence>
<keyword evidence="7" id="KW-0539">Nucleus</keyword>
<dbReference type="InterPro" id="IPR001373">
    <property type="entry name" value="Cullin_N"/>
</dbReference>
<dbReference type="GO" id="GO:0010468">
    <property type="term" value="P:regulation of gene expression"/>
    <property type="evidence" value="ECO:0007669"/>
    <property type="project" value="UniProtKB-ARBA"/>
</dbReference>
<organism evidence="12">
    <name type="scientific">Arcella intermedia</name>
    <dbReference type="NCBI Taxonomy" id="1963864"/>
    <lineage>
        <taxon>Eukaryota</taxon>
        <taxon>Amoebozoa</taxon>
        <taxon>Tubulinea</taxon>
        <taxon>Elardia</taxon>
        <taxon>Arcellinida</taxon>
        <taxon>Sphaerothecina</taxon>
        <taxon>Arcellidae</taxon>
        <taxon>Arcella</taxon>
    </lineage>
</organism>
<dbReference type="SUPFAM" id="SSF75632">
    <property type="entry name" value="Cullin homology domain"/>
    <property type="match status" value="1"/>
</dbReference>
<dbReference type="InterPro" id="IPR016158">
    <property type="entry name" value="Cullin_homology"/>
</dbReference>
<dbReference type="FunFam" id="1.20.1310.10:FF:000006">
    <property type="entry name" value="Cullin 3"/>
    <property type="match status" value="1"/>
</dbReference>
<dbReference type="FunFam" id="1.20.1310.10:FF:000002">
    <property type="entry name" value="cullin-3 isoform X1"/>
    <property type="match status" value="1"/>
</dbReference>
<dbReference type="FunFam" id="1.10.10.10:FF:000091">
    <property type="entry name" value="Cullin 3"/>
    <property type="match status" value="1"/>
</dbReference>
<dbReference type="SMART" id="SM00884">
    <property type="entry name" value="Cullin_Nedd8"/>
    <property type="match status" value="1"/>
</dbReference>
<dbReference type="InterPro" id="IPR036390">
    <property type="entry name" value="WH_DNA-bd_sf"/>
</dbReference>
<evidence type="ECO:0000256" key="10">
    <source>
        <dbReference type="RuleBase" id="RU003829"/>
    </source>
</evidence>
<dbReference type="SUPFAM" id="SSF46785">
    <property type="entry name" value="Winged helix' DNA-binding domain"/>
    <property type="match status" value="1"/>
</dbReference>
<proteinExistence type="inferred from homology"/>
<comment type="pathway">
    <text evidence="2">Protein modification; protein ubiquitination.</text>
</comment>
<feature type="domain" description="Cullin family profile" evidence="11">
    <location>
        <begin position="358"/>
        <end position="588"/>
    </location>
</feature>
<dbReference type="FunFam" id="1.20.1310.10:FF:000004">
    <property type="entry name" value="Cullin 4B"/>
    <property type="match status" value="1"/>
</dbReference>
<dbReference type="Gene3D" id="3.30.230.130">
    <property type="entry name" value="Cullin, Chain C, Domain 2"/>
    <property type="match status" value="1"/>
</dbReference>
<dbReference type="EMBL" id="GIBP01000832">
    <property type="protein sequence ID" value="NDV29801.1"/>
    <property type="molecule type" value="Transcribed_RNA"/>
</dbReference>
<dbReference type="InterPro" id="IPR019559">
    <property type="entry name" value="Cullin_neddylation_domain"/>
</dbReference>
<dbReference type="AlphaFoldDB" id="A0A6B2KYR3"/>
<dbReference type="PANTHER" id="PTHR11932">
    <property type="entry name" value="CULLIN"/>
    <property type="match status" value="1"/>
</dbReference>
<dbReference type="GO" id="GO:0031625">
    <property type="term" value="F:ubiquitin protein ligase binding"/>
    <property type="evidence" value="ECO:0007669"/>
    <property type="project" value="InterPro"/>
</dbReference>
<comment type="subcellular location">
    <subcellularLocation>
        <location evidence="1">Nucleus</location>
    </subcellularLocation>
</comment>
<evidence type="ECO:0000256" key="4">
    <source>
        <dbReference type="ARBA" id="ARBA00022499"/>
    </source>
</evidence>
<accession>A0A6B2KYR3</accession>
<evidence type="ECO:0000256" key="9">
    <source>
        <dbReference type="PROSITE-ProRule" id="PRU00330"/>
    </source>
</evidence>
<sequence>MDPHYVENTWTLLKNAINEIHRKNASGLSFEELYRNAYNMVLHKYGDKLYNNLKAVVDEHLKKVAEGVAEANEEKFLNTLCEAWAEHTQSMLMIRDILMYMDRVYVVNNNVNSVYDLGLILFKENVARHLRIRPRLLSMILDAIKSERTGEVINRAIIKNITQMLVELGLNSRSVYEEDFEKAFLDTSSSFYKVESQTFISSNSASDYMKKVEGRLKEEMERVNHYLDSATEPKIKEVLERELISTHMKALVEMEGSGLVSMLKDDKIEDLTRMYHLLQRVSKGHDLMRQVMSDFVRETGKQIVENPETQNKENTYVQHLLDLKEKYDNILSKAMGNDKNFQHTLNQAFEYFINLNPRSPEYISLFIDDKLRKGLKGVSDEEMEQTLDKVMMLFRFIQEKDIFEKYYKQHLARRLLLGRSASDDAERNMISKLKTECGYQFTSKLEGMFQDMKQSATSIEGFKSFLSSLEPNPIKGMELNVQVLTTGFWPTQNAAKCNMPPEIVKCCDVFQKYYNTLHSGRRLTWQTTMGTGELRAFFGSKRHELNVSTHQMVLLLLFNNHDTLSFKDMLNATGIPGPDLHKNLLPLLVPQHKILTKNPPTKKFAPTDEFSFNEGFKSKLFRVKVLQVLQKESEPERGETQKKVDEDRKHMIEAAIVRTMKARKTMQHANLVAEVTKQLSTRFRPSPVIIKKRIESLIEREYLERSGTDRKVYNYLA</sequence>
<comment type="function">
    <text evidence="8">Probable core component of cullin-based SCF-like E3 ubiquitin-protein ligase complexes which mediate the ubiquitination and subsequent proteasomal degradation of target proteins. The E3 ubiquitin-protein ligase activity of the complex is dependent on the neddylation of the cullin subunit.</text>
</comment>
<evidence type="ECO:0000256" key="6">
    <source>
        <dbReference type="ARBA" id="ARBA00022843"/>
    </source>
</evidence>
<dbReference type="GO" id="GO:0031461">
    <property type="term" value="C:cullin-RING ubiquitin ligase complex"/>
    <property type="evidence" value="ECO:0007669"/>
    <property type="project" value="InterPro"/>
</dbReference>
<name>A0A6B2KYR3_9EUKA</name>
<evidence type="ECO:0000256" key="1">
    <source>
        <dbReference type="ARBA" id="ARBA00004123"/>
    </source>
</evidence>
<dbReference type="Pfam" id="PF10557">
    <property type="entry name" value="Cullin_Nedd8"/>
    <property type="match status" value="1"/>
</dbReference>
<reference evidence="12" key="1">
    <citation type="journal article" date="2020" name="J. Eukaryot. Microbiol.">
        <title>De novo Sequencing, Assembly and Annotation of the Transcriptome for the Free-Living Testate Amoeba Arcella intermedia.</title>
        <authorList>
            <person name="Ribeiro G.M."/>
            <person name="Porfirio-Sousa A.L."/>
            <person name="Maurer-Alcala X.X."/>
            <person name="Katz L.A."/>
            <person name="Lahr D.J.G."/>
        </authorList>
    </citation>
    <scope>NUCLEOTIDE SEQUENCE</scope>
</reference>
<dbReference type="PROSITE" id="PS50069">
    <property type="entry name" value="CULLIN_2"/>
    <property type="match status" value="1"/>
</dbReference>
<dbReference type="UniPathway" id="UPA00143"/>
<dbReference type="GO" id="GO:0000209">
    <property type="term" value="P:protein polyubiquitination"/>
    <property type="evidence" value="ECO:0007669"/>
    <property type="project" value="UniProtKB-ARBA"/>
</dbReference>
<dbReference type="InterPro" id="IPR059120">
    <property type="entry name" value="Cullin-like_AB"/>
</dbReference>
<dbReference type="SMART" id="SM00182">
    <property type="entry name" value="CULLIN"/>
    <property type="match status" value="1"/>
</dbReference>
<dbReference type="GO" id="GO:0006950">
    <property type="term" value="P:response to stress"/>
    <property type="evidence" value="ECO:0007669"/>
    <property type="project" value="UniProtKB-ARBA"/>
</dbReference>
<dbReference type="Gene3D" id="1.10.10.10">
    <property type="entry name" value="Winged helix-like DNA-binding domain superfamily/Winged helix DNA-binding domain"/>
    <property type="match status" value="1"/>
</dbReference>
<comment type="similarity">
    <text evidence="3 9 10">Belongs to the cullin family.</text>
</comment>
<evidence type="ECO:0000256" key="8">
    <source>
        <dbReference type="ARBA" id="ARBA00056946"/>
    </source>
</evidence>
<dbReference type="GO" id="GO:0007165">
    <property type="term" value="P:signal transduction"/>
    <property type="evidence" value="ECO:0007669"/>
    <property type="project" value="UniProtKB-ARBA"/>
</dbReference>